<dbReference type="EC" id="3.1.11.2" evidence="8"/>
<evidence type="ECO:0000256" key="6">
    <source>
        <dbReference type="ARBA" id="ARBA00022842"/>
    </source>
</evidence>
<evidence type="ECO:0000256" key="1">
    <source>
        <dbReference type="ARBA" id="ARBA00001936"/>
    </source>
</evidence>
<comment type="similarity">
    <text evidence="3">Belongs to the DNA repair enzymes AP/ExoA family.</text>
</comment>
<gene>
    <name evidence="8" type="primary">xth</name>
    <name evidence="8" type="ORF">MAF45_09010</name>
</gene>
<dbReference type="PROSITE" id="PS51435">
    <property type="entry name" value="AP_NUCLEASE_F1_4"/>
    <property type="match status" value="1"/>
</dbReference>
<evidence type="ECO:0000259" key="7">
    <source>
        <dbReference type="Pfam" id="PF03372"/>
    </source>
</evidence>
<protein>
    <submittedName>
        <fullName evidence="8">Exodeoxyribonuclease III</fullName>
        <ecNumber evidence="8">3.1.11.2</ecNumber>
    </submittedName>
</protein>
<dbReference type="RefSeq" id="WP_237979551.1">
    <property type="nucleotide sequence ID" value="NZ_JAKNCT010000011.1"/>
</dbReference>
<dbReference type="NCBIfam" id="TIGR00633">
    <property type="entry name" value="xth"/>
    <property type="match status" value="1"/>
</dbReference>
<proteinExistence type="inferred from homology"/>
<dbReference type="InterPro" id="IPR020848">
    <property type="entry name" value="AP_endonuclease_F1_CS"/>
</dbReference>
<dbReference type="InterPro" id="IPR036691">
    <property type="entry name" value="Endo/exonu/phosph_ase_sf"/>
</dbReference>
<keyword evidence="5 8" id="KW-0378">Hydrolase</keyword>
<dbReference type="GO" id="GO:0008311">
    <property type="term" value="F:double-stranded DNA 3'-5' DNA exonuclease activity"/>
    <property type="evidence" value="ECO:0007669"/>
    <property type="project" value="UniProtKB-EC"/>
</dbReference>
<evidence type="ECO:0000313" key="9">
    <source>
        <dbReference type="Proteomes" id="UP001297600"/>
    </source>
</evidence>
<keyword evidence="6" id="KW-0460">Magnesium</keyword>
<keyword evidence="9" id="KW-1185">Reference proteome</keyword>
<dbReference type="InterPro" id="IPR004808">
    <property type="entry name" value="AP_endonuc_1"/>
</dbReference>
<comment type="caution">
    <text evidence="8">The sequence shown here is derived from an EMBL/GenBank/DDBJ whole genome shotgun (WGS) entry which is preliminary data.</text>
</comment>
<dbReference type="Pfam" id="PF03372">
    <property type="entry name" value="Exo_endo_phos"/>
    <property type="match status" value="1"/>
</dbReference>
<evidence type="ECO:0000313" key="8">
    <source>
        <dbReference type="EMBL" id="MCG5031579.1"/>
    </source>
</evidence>
<feature type="domain" description="Endonuclease/exonuclease/phosphatase" evidence="7">
    <location>
        <begin position="4"/>
        <end position="254"/>
    </location>
</feature>
<dbReference type="EMBL" id="JAKNCT010000011">
    <property type="protein sequence ID" value="MCG5031579.1"/>
    <property type="molecule type" value="Genomic_DNA"/>
</dbReference>
<evidence type="ECO:0000256" key="3">
    <source>
        <dbReference type="ARBA" id="ARBA00007092"/>
    </source>
</evidence>
<reference evidence="8 9" key="1">
    <citation type="submission" date="2022-02" db="EMBL/GenBank/DDBJ databases">
        <title>Mesosutterella porci, a novel member of the family Sutterellaceae from pig feces.</title>
        <authorList>
            <person name="Wylensek D."/>
            <person name="Clavel T."/>
        </authorList>
    </citation>
    <scope>NUCLEOTIDE SEQUENCE [LARGE SCALE GENOMIC DNA]</scope>
    <source>
        <strain evidence="9">oilRF-744-wt-GAM-9</strain>
    </source>
</reference>
<sequence length="270" mass="30359">MKIATWNVNSLKVRLEQVLTFLEKTKCDALGLQETKLQDDFFPEEAFEKAGYGCFFSGQKTYNGVAVLVRRSTTRASDPVRGIPGYPDEQKRLIGVTLSQEGCEPVRFFSAYFPNGTAPGSKKYLYKMEWLAALQNFLADELKSHPRLVLAGDMNIAPEDRDVWDPEGWKGHILVSEGERDAFASLLATGLKDAFRLAQQPEGSWSWWDYRHSAFLKNQGLRIDHILVSQPLVPDVSQVVIDRSFRALPQPSDHAPVVCTLQEGELSLPL</sequence>
<dbReference type="PROSITE" id="PS00728">
    <property type="entry name" value="AP_NUCLEASE_F1_3"/>
    <property type="match status" value="1"/>
</dbReference>
<evidence type="ECO:0000256" key="4">
    <source>
        <dbReference type="ARBA" id="ARBA00022723"/>
    </source>
</evidence>
<dbReference type="Proteomes" id="UP001297600">
    <property type="component" value="Unassembled WGS sequence"/>
</dbReference>
<name>A0ABS9MTC6_9BURK</name>
<organism evidence="8 9">
    <name type="scientific">Mesosutterella porci</name>
    <dbReference type="NCBI Taxonomy" id="2915351"/>
    <lineage>
        <taxon>Bacteria</taxon>
        <taxon>Pseudomonadati</taxon>
        <taxon>Pseudomonadota</taxon>
        <taxon>Betaproteobacteria</taxon>
        <taxon>Burkholderiales</taxon>
        <taxon>Sutterellaceae</taxon>
        <taxon>Mesosutterella</taxon>
    </lineage>
</organism>
<dbReference type="NCBIfam" id="TIGR00195">
    <property type="entry name" value="exoDNase_III"/>
    <property type="match status" value="1"/>
</dbReference>
<accession>A0ABS9MTC6</accession>
<evidence type="ECO:0000256" key="5">
    <source>
        <dbReference type="ARBA" id="ARBA00022801"/>
    </source>
</evidence>
<dbReference type="InterPro" id="IPR037493">
    <property type="entry name" value="ExoIII-like"/>
</dbReference>
<dbReference type="InterPro" id="IPR005135">
    <property type="entry name" value="Endo/exonuclease/phosphatase"/>
</dbReference>
<dbReference type="PANTHER" id="PTHR43250">
    <property type="entry name" value="EXODEOXYRIBONUCLEASE III"/>
    <property type="match status" value="1"/>
</dbReference>
<comment type="cofactor">
    <cofactor evidence="1">
        <name>Mn(2+)</name>
        <dbReference type="ChEBI" id="CHEBI:29035"/>
    </cofactor>
</comment>
<dbReference type="PANTHER" id="PTHR43250:SF2">
    <property type="entry name" value="EXODEOXYRIBONUCLEASE III"/>
    <property type="match status" value="1"/>
</dbReference>
<dbReference type="CDD" id="cd09086">
    <property type="entry name" value="ExoIII-like_AP-endo"/>
    <property type="match status" value="1"/>
</dbReference>
<comment type="cofactor">
    <cofactor evidence="2">
        <name>Mg(2+)</name>
        <dbReference type="ChEBI" id="CHEBI:18420"/>
    </cofactor>
</comment>
<dbReference type="SUPFAM" id="SSF56219">
    <property type="entry name" value="DNase I-like"/>
    <property type="match status" value="1"/>
</dbReference>
<keyword evidence="4" id="KW-0479">Metal-binding</keyword>
<evidence type="ECO:0000256" key="2">
    <source>
        <dbReference type="ARBA" id="ARBA00001946"/>
    </source>
</evidence>
<dbReference type="Gene3D" id="3.60.10.10">
    <property type="entry name" value="Endonuclease/exonuclease/phosphatase"/>
    <property type="match status" value="1"/>
</dbReference>